<sequence>MRRQLRAMGLVELQAQERSTHCETVSSKRSSDALSRPFVHAASVPSSAFPGSETRSATQRRVTRDCLSTHAARRGTWSCTSRSAGASSPSQPHATPGLLPPARPQPPPRRPRPPPAGSRARRRSLSRASSTPSTSTLRGARPASASPACFPRSLVDPQAARSRFGSPACPPMQAPRPSLPG</sequence>
<name>A0A5C5G2B6_9BASI</name>
<accession>A0A5C5G2B6</accession>
<keyword evidence="3" id="KW-1185">Reference proteome</keyword>
<dbReference type="EMBL" id="SOZI01000024">
    <property type="protein sequence ID" value="TNY22484.1"/>
    <property type="molecule type" value="Genomic_DNA"/>
</dbReference>
<gene>
    <name evidence="2" type="ORF">DMC30DRAFT_138887</name>
</gene>
<feature type="region of interest" description="Disordered" evidence="1">
    <location>
        <begin position="16"/>
        <end position="181"/>
    </location>
</feature>
<feature type="compositionally biased region" description="Pro residues" evidence="1">
    <location>
        <begin position="98"/>
        <end position="116"/>
    </location>
</feature>
<evidence type="ECO:0000256" key="1">
    <source>
        <dbReference type="SAM" id="MobiDB-lite"/>
    </source>
</evidence>
<feature type="compositionally biased region" description="Polar residues" evidence="1">
    <location>
        <begin position="77"/>
        <end position="93"/>
    </location>
</feature>
<evidence type="ECO:0000313" key="2">
    <source>
        <dbReference type="EMBL" id="TNY22484.1"/>
    </source>
</evidence>
<feature type="compositionally biased region" description="Pro residues" evidence="1">
    <location>
        <begin position="168"/>
        <end position="181"/>
    </location>
</feature>
<dbReference type="Proteomes" id="UP000311382">
    <property type="component" value="Unassembled WGS sequence"/>
</dbReference>
<comment type="caution">
    <text evidence="2">The sequence shown here is derived from an EMBL/GenBank/DDBJ whole genome shotgun (WGS) entry which is preliminary data.</text>
</comment>
<organism evidence="2 3">
    <name type="scientific">Rhodotorula diobovata</name>
    <dbReference type="NCBI Taxonomy" id="5288"/>
    <lineage>
        <taxon>Eukaryota</taxon>
        <taxon>Fungi</taxon>
        <taxon>Dikarya</taxon>
        <taxon>Basidiomycota</taxon>
        <taxon>Pucciniomycotina</taxon>
        <taxon>Microbotryomycetes</taxon>
        <taxon>Sporidiobolales</taxon>
        <taxon>Sporidiobolaceae</taxon>
        <taxon>Rhodotorula</taxon>
    </lineage>
</organism>
<feature type="compositionally biased region" description="Low complexity" evidence="1">
    <location>
        <begin position="126"/>
        <end position="138"/>
    </location>
</feature>
<protein>
    <submittedName>
        <fullName evidence="2">Uncharacterized protein</fullName>
    </submittedName>
</protein>
<dbReference type="AlphaFoldDB" id="A0A5C5G2B6"/>
<proteinExistence type="predicted"/>
<evidence type="ECO:0000313" key="3">
    <source>
        <dbReference type="Proteomes" id="UP000311382"/>
    </source>
</evidence>
<reference evidence="2 3" key="1">
    <citation type="submission" date="2019-03" db="EMBL/GenBank/DDBJ databases">
        <title>Rhodosporidium diobovatum UCD-FST 08-225 genome sequencing, assembly, and annotation.</title>
        <authorList>
            <person name="Fakankun I.U."/>
            <person name="Fristensky B."/>
            <person name="Levin D.B."/>
        </authorList>
    </citation>
    <scope>NUCLEOTIDE SEQUENCE [LARGE SCALE GENOMIC DNA]</scope>
    <source>
        <strain evidence="2 3">UCD-FST 08-225</strain>
    </source>
</reference>